<dbReference type="InterPro" id="IPR013424">
    <property type="entry name" value="Ice-binding_C"/>
</dbReference>
<comment type="similarity">
    <text evidence="1">Belongs to the ice-binding protein family.</text>
</comment>
<organism evidence="4 5">
    <name type="scientific">Ferrovum myxofaciens</name>
    <dbReference type="NCBI Taxonomy" id="416213"/>
    <lineage>
        <taxon>Bacteria</taxon>
        <taxon>Pseudomonadati</taxon>
        <taxon>Pseudomonadota</taxon>
        <taxon>Betaproteobacteria</taxon>
        <taxon>Ferrovales</taxon>
        <taxon>Ferrovaceae</taxon>
        <taxon>Ferrovum</taxon>
    </lineage>
</organism>
<dbReference type="Proteomes" id="UP000683551">
    <property type="component" value="Chromosome"/>
</dbReference>
<feature type="domain" description="Ice-binding protein C-terminal" evidence="3">
    <location>
        <begin position="276"/>
        <end position="295"/>
    </location>
</feature>
<name>A0A9E6MXQ1_9PROT</name>
<protein>
    <submittedName>
        <fullName evidence="4">DUF3494 domain-containing protein</fullName>
    </submittedName>
</protein>
<reference evidence="4" key="1">
    <citation type="submission" date="2021-02" db="EMBL/GenBank/DDBJ databases">
        <title>Comparative genomics of Ferrovum myxofaciens strains, predominant extremophile bacteria forming large biofilm stalactites in acid mine ecosystems.</title>
        <authorList>
            <person name="Burkartova K."/>
            <person name="Ridl J."/>
            <person name="Pajer P."/>
            <person name="Falteisek L."/>
        </authorList>
    </citation>
    <scope>NUCLEOTIDE SEQUENCE</scope>
    <source>
        <strain evidence="4">MI1III</strain>
    </source>
</reference>
<dbReference type="AlphaFoldDB" id="A0A9E6MXQ1"/>
<dbReference type="EMBL" id="CP071137">
    <property type="protein sequence ID" value="QWY78220.1"/>
    <property type="molecule type" value="Genomic_DNA"/>
</dbReference>
<evidence type="ECO:0000313" key="5">
    <source>
        <dbReference type="Proteomes" id="UP000683551"/>
    </source>
</evidence>
<gene>
    <name evidence="4" type="ORF">JZL65_03865</name>
</gene>
<evidence type="ECO:0000256" key="1">
    <source>
        <dbReference type="ARBA" id="ARBA00005445"/>
    </source>
</evidence>
<dbReference type="Pfam" id="PF11999">
    <property type="entry name" value="Ice_binding"/>
    <property type="match status" value="1"/>
</dbReference>
<dbReference type="Pfam" id="PF07589">
    <property type="entry name" value="PEP-CTERM"/>
    <property type="match status" value="1"/>
</dbReference>
<proteinExistence type="inferred from homology"/>
<dbReference type="InterPro" id="IPR021884">
    <property type="entry name" value="Ice-bd_prot"/>
</dbReference>
<keyword evidence="2" id="KW-0732">Signal</keyword>
<sequence>MKAQKILSVLPLAVIGALYGASAWATPFLGSDLASFTVLGSSTVTNVPTSAIDGSVGVWSSGGANAITGFNSSPGVAVSDPQVTGGTVQAGGSVAQLAQSQLTTALTNLGSLGPGTTLSADLTGLTLGPGVYTVPAGTTNLSGALTLNGGGNANAAWVFEMPSTLITSSNSVVNVINTGSGAGVYWDVGSSATIGTNTAFLGNILALASITMNTTATDLCGRALASTGAVTLEQNSLSGACTTGVMAGSSGLSGGLYYTSGSSAATFLPYASVNGTVPEPATLPLLGLGFVGLGLTSLRWRG</sequence>
<evidence type="ECO:0000256" key="2">
    <source>
        <dbReference type="ARBA" id="ARBA00022729"/>
    </source>
</evidence>
<dbReference type="RefSeq" id="WP_273145654.1">
    <property type="nucleotide sequence ID" value="NZ_CP053675.1"/>
</dbReference>
<accession>A0A9E6MXQ1</accession>
<evidence type="ECO:0000313" key="4">
    <source>
        <dbReference type="EMBL" id="QWY78220.1"/>
    </source>
</evidence>
<evidence type="ECO:0000259" key="3">
    <source>
        <dbReference type="Pfam" id="PF07589"/>
    </source>
</evidence>
<dbReference type="NCBIfam" id="TIGR02595">
    <property type="entry name" value="PEP_CTERM"/>
    <property type="match status" value="1"/>
</dbReference>